<comment type="caution">
    <text evidence="2">The sequence shown here is derived from an EMBL/GenBank/DDBJ whole genome shotgun (WGS) entry which is preliminary data.</text>
</comment>
<dbReference type="AlphaFoldDB" id="A0A840L881"/>
<dbReference type="PIRSF" id="PIRSF016481">
    <property type="entry name" value="Pilus_assembly_PilP"/>
    <property type="match status" value="1"/>
</dbReference>
<evidence type="ECO:0000313" key="2">
    <source>
        <dbReference type="EMBL" id="MBB4844764.1"/>
    </source>
</evidence>
<feature type="signal peptide" evidence="1">
    <location>
        <begin position="1"/>
        <end position="26"/>
    </location>
</feature>
<protein>
    <submittedName>
        <fullName evidence="2">Type IV pilus assembly protein PilP</fullName>
    </submittedName>
</protein>
<keyword evidence="1" id="KW-0732">Signal</keyword>
<dbReference type="EMBL" id="JACHLP010000006">
    <property type="protein sequence ID" value="MBB4844764.1"/>
    <property type="molecule type" value="Genomic_DNA"/>
</dbReference>
<dbReference type="Pfam" id="PF04351">
    <property type="entry name" value="PilP"/>
    <property type="match status" value="1"/>
</dbReference>
<keyword evidence="3" id="KW-1185">Reference proteome</keyword>
<name>A0A840L881_9BURK</name>
<accession>A0A840L881</accession>
<sequence length="181" mass="20471">MSLQKHESMRWAAACLSLLFLSGCSADMDELSQWMEQQRREARATIKPLIPPKKFIPQPYEASAGVEPFSAQKLSVAIKQEASQPNSLLTTEMNRRREPLESFPLDSMSMVGSITRSNTRYALLRVDNLLYQVKSGDYLGLNFGRVMKISETDISLREVVQDAAGEWVERSSTLQLQEQGR</sequence>
<dbReference type="InterPro" id="IPR007446">
    <property type="entry name" value="PilP"/>
</dbReference>
<reference evidence="2 3" key="1">
    <citation type="submission" date="2020-08" db="EMBL/GenBank/DDBJ databases">
        <title>Functional genomics of gut bacteria from endangered species of beetles.</title>
        <authorList>
            <person name="Carlos-Shanley C."/>
        </authorList>
    </citation>
    <scope>NUCLEOTIDE SEQUENCE [LARGE SCALE GENOMIC DNA]</scope>
    <source>
        <strain evidence="2 3">S00239</strain>
    </source>
</reference>
<gene>
    <name evidence="2" type="ORF">HNP55_003308</name>
</gene>
<feature type="chain" id="PRO_5032483642" evidence="1">
    <location>
        <begin position="27"/>
        <end position="181"/>
    </location>
</feature>
<evidence type="ECO:0000256" key="1">
    <source>
        <dbReference type="SAM" id="SignalP"/>
    </source>
</evidence>
<evidence type="ECO:0000313" key="3">
    <source>
        <dbReference type="Proteomes" id="UP000562027"/>
    </source>
</evidence>
<dbReference type="Gene3D" id="2.30.30.830">
    <property type="match status" value="1"/>
</dbReference>
<dbReference type="Proteomes" id="UP000562027">
    <property type="component" value="Unassembled WGS sequence"/>
</dbReference>
<proteinExistence type="predicted"/>
<dbReference type="PROSITE" id="PS51257">
    <property type="entry name" value="PROKAR_LIPOPROTEIN"/>
    <property type="match status" value="1"/>
</dbReference>
<organism evidence="2 3">
    <name type="scientific">Roseateles oligotrophus</name>
    <dbReference type="NCBI Taxonomy" id="1769250"/>
    <lineage>
        <taxon>Bacteria</taxon>
        <taxon>Pseudomonadati</taxon>
        <taxon>Pseudomonadota</taxon>
        <taxon>Betaproteobacteria</taxon>
        <taxon>Burkholderiales</taxon>
        <taxon>Sphaerotilaceae</taxon>
        <taxon>Roseateles</taxon>
    </lineage>
</organism>